<organism evidence="5 6">
    <name type="scientific">Paenibacillus rhizosphaerae</name>
    <dbReference type="NCBI Taxonomy" id="297318"/>
    <lineage>
        <taxon>Bacteria</taxon>
        <taxon>Bacillati</taxon>
        <taxon>Bacillota</taxon>
        <taxon>Bacilli</taxon>
        <taxon>Bacillales</taxon>
        <taxon>Paenibacillaceae</taxon>
        <taxon>Paenibacillus</taxon>
    </lineage>
</organism>
<evidence type="ECO:0000256" key="3">
    <source>
        <dbReference type="ARBA" id="ARBA00048505"/>
    </source>
</evidence>
<comment type="caution">
    <text evidence="5">The sequence shown here is derived from an EMBL/GenBank/DDBJ whole genome shotgun (WGS) entry which is preliminary data.</text>
</comment>
<evidence type="ECO:0000256" key="1">
    <source>
        <dbReference type="ARBA" id="ARBA00034221"/>
    </source>
</evidence>
<accession>A0A839TZY8</accession>
<gene>
    <name evidence="5" type="ORF">FHS19_006889</name>
</gene>
<dbReference type="Gene3D" id="3.60.15.10">
    <property type="entry name" value="Ribonuclease Z/Hydroxyacylglutathione hydrolase-like"/>
    <property type="match status" value="1"/>
</dbReference>
<evidence type="ECO:0000256" key="2">
    <source>
        <dbReference type="ARBA" id="ARBA00034301"/>
    </source>
</evidence>
<evidence type="ECO:0000259" key="4">
    <source>
        <dbReference type="SMART" id="SM00849"/>
    </source>
</evidence>
<dbReference type="EMBL" id="JACHXJ010000012">
    <property type="protein sequence ID" value="MBB3132162.1"/>
    <property type="molecule type" value="Genomic_DNA"/>
</dbReference>
<comment type="catalytic activity">
    <reaction evidence="1">
        <text>3',5'-cyclic CMP + H2O = CMP + H(+)</text>
        <dbReference type="Rhea" id="RHEA:72675"/>
        <dbReference type="ChEBI" id="CHEBI:15377"/>
        <dbReference type="ChEBI" id="CHEBI:15378"/>
        <dbReference type="ChEBI" id="CHEBI:58003"/>
        <dbReference type="ChEBI" id="CHEBI:60377"/>
    </reaction>
    <physiologicalReaction direction="left-to-right" evidence="1">
        <dbReference type="Rhea" id="RHEA:72676"/>
    </physiologicalReaction>
</comment>
<dbReference type="SUPFAM" id="SSF56281">
    <property type="entry name" value="Metallo-hydrolase/oxidoreductase"/>
    <property type="match status" value="1"/>
</dbReference>
<evidence type="ECO:0000313" key="5">
    <source>
        <dbReference type="EMBL" id="MBB3132162.1"/>
    </source>
</evidence>
<evidence type="ECO:0000313" key="6">
    <source>
        <dbReference type="Proteomes" id="UP000517523"/>
    </source>
</evidence>
<dbReference type="Pfam" id="PF12706">
    <property type="entry name" value="Lactamase_B_2"/>
    <property type="match status" value="1"/>
</dbReference>
<sequence>MKVDILASGSSGNCIAVTSGEQIILIDAGIARTKIEKRLLAAGIRPDHIEGIFITHAHNDHVKGLPLANKFRIPVWATDGEWKGISGVDDELRRVAETRYRRYEMIKLGGINVYPFKVHHDAYEPVGYAVEDDGGGRACIVLDTGHVDQEIIDMMESQIIIIEANHDPDLVPLSSRPDSVKARILSDIGHLSNEQTAAVLQQVVRGRGEQIYLTHLSGENNSPQLAEMTVKAALRRRGFEAGKHYTIEVV</sequence>
<dbReference type="InterPro" id="IPR052533">
    <property type="entry name" value="WalJ/YycJ-like"/>
</dbReference>
<dbReference type="SMART" id="SM00849">
    <property type="entry name" value="Lactamase_B"/>
    <property type="match status" value="1"/>
</dbReference>
<dbReference type="InterPro" id="IPR001279">
    <property type="entry name" value="Metallo-B-lactamas"/>
</dbReference>
<dbReference type="RefSeq" id="WP_183587749.1">
    <property type="nucleotide sequence ID" value="NZ_JACHXJ010000012.1"/>
</dbReference>
<dbReference type="PANTHER" id="PTHR47619">
    <property type="entry name" value="METALLO-HYDROLASE YYCJ-RELATED"/>
    <property type="match status" value="1"/>
</dbReference>
<protein>
    <submittedName>
        <fullName evidence="5">Phosphoribosyl 1,2-cyclic phosphodiesterase</fullName>
    </submittedName>
</protein>
<comment type="catalytic activity">
    <reaction evidence="3">
        <text>3',5'-cyclic UMP + H2O = UMP + H(+)</text>
        <dbReference type="Rhea" id="RHEA:70575"/>
        <dbReference type="ChEBI" id="CHEBI:15377"/>
        <dbReference type="ChEBI" id="CHEBI:15378"/>
        <dbReference type="ChEBI" id="CHEBI:57865"/>
        <dbReference type="ChEBI" id="CHEBI:184387"/>
    </reaction>
    <physiologicalReaction direction="left-to-right" evidence="3">
        <dbReference type="Rhea" id="RHEA:70576"/>
    </physiologicalReaction>
</comment>
<comment type="function">
    <text evidence="2">Counteracts the endogenous Pycsar antiviral defense system. Phosphodiesterase that enables metal-dependent hydrolysis of host cyclic nucleotide Pycsar defense signals such as cCMP and cUMP.</text>
</comment>
<proteinExistence type="predicted"/>
<name>A0A839TZY8_9BACL</name>
<dbReference type="PANTHER" id="PTHR47619:SF1">
    <property type="entry name" value="EXODEOXYRIBONUCLEASE WALJ"/>
    <property type="match status" value="1"/>
</dbReference>
<dbReference type="Proteomes" id="UP000517523">
    <property type="component" value="Unassembled WGS sequence"/>
</dbReference>
<reference evidence="5 6" key="1">
    <citation type="submission" date="2020-08" db="EMBL/GenBank/DDBJ databases">
        <title>Genomic Encyclopedia of Type Strains, Phase III (KMG-III): the genomes of soil and plant-associated and newly described type strains.</title>
        <authorList>
            <person name="Whitman W."/>
        </authorList>
    </citation>
    <scope>NUCLEOTIDE SEQUENCE [LARGE SCALE GENOMIC DNA]</scope>
    <source>
        <strain evidence="5 6">CECT 5831</strain>
    </source>
</reference>
<dbReference type="AlphaFoldDB" id="A0A839TZY8"/>
<dbReference type="InterPro" id="IPR036866">
    <property type="entry name" value="RibonucZ/Hydroxyglut_hydro"/>
</dbReference>
<feature type="domain" description="Metallo-beta-lactamase" evidence="4">
    <location>
        <begin position="11"/>
        <end position="188"/>
    </location>
</feature>